<evidence type="ECO:0000313" key="2">
    <source>
        <dbReference type="Proteomes" id="UP001055811"/>
    </source>
</evidence>
<keyword evidence="2" id="KW-1185">Reference proteome</keyword>
<reference evidence="2" key="1">
    <citation type="journal article" date="2022" name="Mol. Ecol. Resour.">
        <title>The genomes of chicory, endive, great burdock and yacon provide insights into Asteraceae palaeo-polyploidization history and plant inulin production.</title>
        <authorList>
            <person name="Fan W."/>
            <person name="Wang S."/>
            <person name="Wang H."/>
            <person name="Wang A."/>
            <person name="Jiang F."/>
            <person name="Liu H."/>
            <person name="Zhao H."/>
            <person name="Xu D."/>
            <person name="Zhang Y."/>
        </authorList>
    </citation>
    <scope>NUCLEOTIDE SEQUENCE [LARGE SCALE GENOMIC DNA]</scope>
    <source>
        <strain evidence="2">cv. Punajuju</strain>
    </source>
</reference>
<name>A0ACB9H5T0_CICIN</name>
<proteinExistence type="predicted"/>
<sequence length="215" mass="24281">MKGYSFPIKSKGVGHIRVNDMLLIIHNLGKFLSHTGVKMILARLMFVNILLSKTGVRQLGIEVSEKWKPVLGVSDPVAFLDWCSTCDSIFISFYGISSLVLYKENLRILDDVCIIYDPSKSSQGVLALKALKLSDSFMELYSKNEFNGEKLCEKNLTWVYIFDRFTYIKVSNSALVSAFMTELEPDSSVTHQMIRVGFRKTTGRSLEFLEAVARA</sequence>
<dbReference type="Proteomes" id="UP001055811">
    <property type="component" value="Linkage Group LG01"/>
</dbReference>
<dbReference type="EMBL" id="CM042009">
    <property type="protein sequence ID" value="KAI3790666.1"/>
    <property type="molecule type" value="Genomic_DNA"/>
</dbReference>
<evidence type="ECO:0000313" key="1">
    <source>
        <dbReference type="EMBL" id="KAI3790666.1"/>
    </source>
</evidence>
<comment type="caution">
    <text evidence="1">The sequence shown here is derived from an EMBL/GenBank/DDBJ whole genome shotgun (WGS) entry which is preliminary data.</text>
</comment>
<gene>
    <name evidence="1" type="ORF">L2E82_03882</name>
</gene>
<accession>A0ACB9H5T0</accession>
<reference evidence="1 2" key="2">
    <citation type="journal article" date="2022" name="Mol. Ecol. Resour.">
        <title>The genomes of chicory, endive, great burdock and yacon provide insights into Asteraceae paleo-polyploidization history and plant inulin production.</title>
        <authorList>
            <person name="Fan W."/>
            <person name="Wang S."/>
            <person name="Wang H."/>
            <person name="Wang A."/>
            <person name="Jiang F."/>
            <person name="Liu H."/>
            <person name="Zhao H."/>
            <person name="Xu D."/>
            <person name="Zhang Y."/>
        </authorList>
    </citation>
    <scope>NUCLEOTIDE SEQUENCE [LARGE SCALE GENOMIC DNA]</scope>
    <source>
        <strain evidence="2">cv. Punajuju</strain>
        <tissue evidence="1">Leaves</tissue>
    </source>
</reference>
<organism evidence="1 2">
    <name type="scientific">Cichorium intybus</name>
    <name type="common">Chicory</name>
    <dbReference type="NCBI Taxonomy" id="13427"/>
    <lineage>
        <taxon>Eukaryota</taxon>
        <taxon>Viridiplantae</taxon>
        <taxon>Streptophyta</taxon>
        <taxon>Embryophyta</taxon>
        <taxon>Tracheophyta</taxon>
        <taxon>Spermatophyta</taxon>
        <taxon>Magnoliopsida</taxon>
        <taxon>eudicotyledons</taxon>
        <taxon>Gunneridae</taxon>
        <taxon>Pentapetalae</taxon>
        <taxon>asterids</taxon>
        <taxon>campanulids</taxon>
        <taxon>Asterales</taxon>
        <taxon>Asteraceae</taxon>
        <taxon>Cichorioideae</taxon>
        <taxon>Cichorieae</taxon>
        <taxon>Cichoriinae</taxon>
        <taxon>Cichorium</taxon>
    </lineage>
</organism>
<protein>
    <submittedName>
        <fullName evidence="1">Uncharacterized protein</fullName>
    </submittedName>
</protein>